<gene>
    <name evidence="1" type="ORF">IAC79_07030</name>
</gene>
<organism evidence="1 2">
    <name type="scientific">Candidatus Spyradenecus faecavium</name>
    <dbReference type="NCBI Taxonomy" id="2840947"/>
    <lineage>
        <taxon>Bacteria</taxon>
        <taxon>Pseudomonadati</taxon>
        <taxon>Lentisphaerota</taxon>
        <taxon>Lentisphaeria</taxon>
        <taxon>Lentisphaerales</taxon>
        <taxon>Lentisphaeraceae</taxon>
        <taxon>Lentisphaeraceae incertae sedis</taxon>
        <taxon>Candidatus Spyradenecus</taxon>
    </lineage>
</organism>
<reference evidence="1" key="1">
    <citation type="submission" date="2020-10" db="EMBL/GenBank/DDBJ databases">
        <authorList>
            <person name="Gilroy R."/>
        </authorList>
    </citation>
    <scope>NUCLEOTIDE SEQUENCE</scope>
    <source>
        <strain evidence="1">35461</strain>
    </source>
</reference>
<sequence>MTTAKCLIRSFKDGFLSVFDLGPMPELRPIPYVRKPFPSDEAAYALALEQVAQAFRQVLASPQATQLLNTPAP</sequence>
<reference evidence="1" key="2">
    <citation type="journal article" date="2021" name="PeerJ">
        <title>Extensive microbial diversity within the chicken gut microbiome revealed by metagenomics and culture.</title>
        <authorList>
            <person name="Gilroy R."/>
            <person name="Ravi A."/>
            <person name="Getino M."/>
            <person name="Pursley I."/>
            <person name="Horton D.L."/>
            <person name="Alikhan N.F."/>
            <person name="Baker D."/>
            <person name="Gharbi K."/>
            <person name="Hall N."/>
            <person name="Watson M."/>
            <person name="Adriaenssens E.M."/>
            <person name="Foster-Nyarko E."/>
            <person name="Jarju S."/>
            <person name="Secka A."/>
            <person name="Antonio M."/>
            <person name="Oren A."/>
            <person name="Chaudhuri R.R."/>
            <person name="La Ragione R."/>
            <person name="Hildebrand F."/>
            <person name="Pallen M.J."/>
        </authorList>
    </citation>
    <scope>NUCLEOTIDE SEQUENCE</scope>
    <source>
        <strain evidence="1">35461</strain>
    </source>
</reference>
<dbReference type="AlphaFoldDB" id="A0A9D1NNV4"/>
<dbReference type="EMBL" id="DVOR01000226">
    <property type="protein sequence ID" value="HIV09848.1"/>
    <property type="molecule type" value="Genomic_DNA"/>
</dbReference>
<protein>
    <submittedName>
        <fullName evidence="1">Uncharacterized protein</fullName>
    </submittedName>
</protein>
<evidence type="ECO:0000313" key="1">
    <source>
        <dbReference type="EMBL" id="HIV09848.1"/>
    </source>
</evidence>
<proteinExistence type="predicted"/>
<comment type="caution">
    <text evidence="1">The sequence shown here is derived from an EMBL/GenBank/DDBJ whole genome shotgun (WGS) entry which is preliminary data.</text>
</comment>
<name>A0A9D1NNV4_9BACT</name>
<dbReference type="Proteomes" id="UP000886845">
    <property type="component" value="Unassembled WGS sequence"/>
</dbReference>
<evidence type="ECO:0000313" key="2">
    <source>
        <dbReference type="Proteomes" id="UP000886845"/>
    </source>
</evidence>
<accession>A0A9D1NNV4</accession>